<protein>
    <submittedName>
        <fullName evidence="1">Uncharacterized protein</fullName>
    </submittedName>
</protein>
<reference evidence="1 2" key="1">
    <citation type="submission" date="2020-09" db="EMBL/GenBank/DDBJ databases">
        <title>Paenibacillus sp. strain PR3 16S rRNA gene Genome sequencing and assembly.</title>
        <authorList>
            <person name="Kim J."/>
        </authorList>
    </citation>
    <scope>NUCLEOTIDE SEQUENCE [LARGE SCALE GENOMIC DNA]</scope>
    <source>
        <strain evidence="1 2">PR3</strain>
    </source>
</reference>
<dbReference type="Proteomes" id="UP000609346">
    <property type="component" value="Unassembled WGS sequence"/>
</dbReference>
<comment type="caution">
    <text evidence="1">The sequence shown here is derived from an EMBL/GenBank/DDBJ whole genome shotgun (WGS) entry which is preliminary data.</text>
</comment>
<gene>
    <name evidence="1" type="ORF">H8B09_26970</name>
</gene>
<evidence type="ECO:0000313" key="1">
    <source>
        <dbReference type="EMBL" id="MBD3922424.1"/>
    </source>
</evidence>
<evidence type="ECO:0000313" key="2">
    <source>
        <dbReference type="Proteomes" id="UP000609346"/>
    </source>
</evidence>
<proteinExistence type="predicted"/>
<dbReference type="EMBL" id="JACXZA010000009">
    <property type="protein sequence ID" value="MBD3922424.1"/>
    <property type="molecule type" value="Genomic_DNA"/>
</dbReference>
<accession>A0ABR8N6G6</accession>
<name>A0ABR8N6G6_9BACL</name>
<organism evidence="1 2">
    <name type="scientific">Paenibacillus terricola</name>
    <dbReference type="NCBI Taxonomy" id="2763503"/>
    <lineage>
        <taxon>Bacteria</taxon>
        <taxon>Bacillati</taxon>
        <taxon>Bacillota</taxon>
        <taxon>Bacilli</taxon>
        <taxon>Bacillales</taxon>
        <taxon>Paenibacillaceae</taxon>
        <taxon>Paenibacillus</taxon>
    </lineage>
</organism>
<dbReference type="RefSeq" id="WP_191206728.1">
    <property type="nucleotide sequence ID" value="NZ_JACXZA010000009.1"/>
</dbReference>
<sequence length="754" mass="81162">MPENGLQVYERNHYFYGKLLTVRDFETEQSYFNEKRHMLNRLLHGTGIICGLQAERSGLRGISVAPGVAIDGDGQEIVAAKEQLRTDIREMDGYPEGGGAKTLYLMLHYDERTIETVPALGGATSCDGGCEANRVQEGLRLSWTTEAPEPELALPKVLYETTVLYEEGKVRVERIVPRWVSPGDAFEVTIRATALQNMGEDYVEFIVTEHLGDHLTLLQSELMSLVLGGASKGTVQERKYYVKASADGTDGAGTGISGTLGVLDGGSHQQVETPVSAIVFGAYGALNERVQEYFAETTDSTWGTSGGGVPLAAVTIDANDEIESVIGNVRRYVYNNPLLQRLLREEEKTGSKLLPHALSHSASGHDPLNVTDLQGLLADPQWVVVYSQGDEYVQARRFSFSGPGVTVQKSPYMDDHVLVDVQTAPHAALHGSEGVDPIDVTNLPGVLAEPQKVAVSSGGGVAAQGGVKELAFGGSGVVVKTVDGKAQITVTDTQKVAVSLAGAALGSVEELAFGGNGVAVQTANGKAQITVTDTRGVQVFNGTDYANANKLRFIGQGIKVLREGEQTDVMIPSSSGTGSEVVTGTILFTEVRGGEKRNSHWITDVGGNPMISFGVDIVAGDIASVGVAGEFALGLTDAPEVAAIYKPYGSGFSILLKDRREKNALPVDWRIRWWAAPNSKDYGEQKADPGFAWFKELIIARLIVAPGQYLLSLASVFGEDYSWVGEVLRELEEEKRIIMKEDGTYYINPNLMER</sequence>
<keyword evidence="2" id="KW-1185">Reference proteome</keyword>